<accession>A0A383E1G9</accession>
<protein>
    <submittedName>
        <fullName evidence="1">Uncharacterized protein</fullName>
    </submittedName>
</protein>
<dbReference type="EMBL" id="UINC01221899">
    <property type="protein sequence ID" value="SVE50429.1"/>
    <property type="molecule type" value="Genomic_DNA"/>
</dbReference>
<dbReference type="AlphaFoldDB" id="A0A383E1G9"/>
<evidence type="ECO:0000313" key="1">
    <source>
        <dbReference type="EMBL" id="SVE50429.1"/>
    </source>
</evidence>
<feature type="non-terminal residue" evidence="1">
    <location>
        <position position="233"/>
    </location>
</feature>
<sequence>TGFLYQRKNTLPGTAPTAPSGNRYTFATGLVSNGTGSGITPPHATNPPTATDTWHNDSIEHEATSSDTWWVVRYIGIETEASNDISDAYMDTVTYGTPSPHITFDGVVTFTNDTTLAANDGTGRTIDVDPYLTHDSVMNSINTNSTTIDGDQITTGSISLAQLNLAGEFPSGNDAEPADDLYKLSNKIGGMTLGQYGITGAQGTSIKLGASGWAAGNGVFMGSVNNSVSPNYF</sequence>
<proteinExistence type="predicted"/>
<organism evidence="1">
    <name type="scientific">marine metagenome</name>
    <dbReference type="NCBI Taxonomy" id="408172"/>
    <lineage>
        <taxon>unclassified sequences</taxon>
        <taxon>metagenomes</taxon>
        <taxon>ecological metagenomes</taxon>
    </lineage>
</organism>
<feature type="non-terminal residue" evidence="1">
    <location>
        <position position="1"/>
    </location>
</feature>
<gene>
    <name evidence="1" type="ORF">METZ01_LOCUS503283</name>
</gene>
<name>A0A383E1G9_9ZZZZ</name>
<reference evidence="1" key="1">
    <citation type="submission" date="2018-05" db="EMBL/GenBank/DDBJ databases">
        <authorList>
            <person name="Lanie J.A."/>
            <person name="Ng W.-L."/>
            <person name="Kazmierczak K.M."/>
            <person name="Andrzejewski T.M."/>
            <person name="Davidsen T.M."/>
            <person name="Wayne K.J."/>
            <person name="Tettelin H."/>
            <person name="Glass J.I."/>
            <person name="Rusch D."/>
            <person name="Podicherti R."/>
            <person name="Tsui H.-C.T."/>
            <person name="Winkler M.E."/>
        </authorList>
    </citation>
    <scope>NUCLEOTIDE SEQUENCE</scope>
</reference>